<proteinExistence type="predicted"/>
<evidence type="ECO:0000313" key="2">
    <source>
        <dbReference type="Proteomes" id="UP000288805"/>
    </source>
</evidence>
<protein>
    <submittedName>
        <fullName evidence="1">Uncharacterized protein</fullName>
    </submittedName>
</protein>
<gene>
    <name evidence="1" type="ORF">CK203_078166</name>
</gene>
<evidence type="ECO:0000313" key="1">
    <source>
        <dbReference type="EMBL" id="RVW39166.1"/>
    </source>
</evidence>
<name>A0A438DUI4_VITVI</name>
<sequence>MWIAESETKREKPWKREFATYLEMKGIAAGEDRYDWSPPRVSTPSPLDWKRQGFVLDPTKRTPHRKSVKDAIKARLNHASPEKRTPFRCFALFLTPQRVFTAPRLKGAPHKRL</sequence>
<comment type="caution">
    <text evidence="1">The sequence shown here is derived from an EMBL/GenBank/DDBJ whole genome shotgun (WGS) entry which is preliminary data.</text>
</comment>
<dbReference type="Proteomes" id="UP000288805">
    <property type="component" value="Unassembled WGS sequence"/>
</dbReference>
<organism evidence="1 2">
    <name type="scientific">Vitis vinifera</name>
    <name type="common">Grape</name>
    <dbReference type="NCBI Taxonomy" id="29760"/>
    <lineage>
        <taxon>Eukaryota</taxon>
        <taxon>Viridiplantae</taxon>
        <taxon>Streptophyta</taxon>
        <taxon>Embryophyta</taxon>
        <taxon>Tracheophyta</taxon>
        <taxon>Spermatophyta</taxon>
        <taxon>Magnoliopsida</taxon>
        <taxon>eudicotyledons</taxon>
        <taxon>Gunneridae</taxon>
        <taxon>Pentapetalae</taxon>
        <taxon>rosids</taxon>
        <taxon>Vitales</taxon>
        <taxon>Vitaceae</taxon>
        <taxon>Viteae</taxon>
        <taxon>Vitis</taxon>
    </lineage>
</organism>
<dbReference type="EMBL" id="QGNW01001493">
    <property type="protein sequence ID" value="RVW39166.1"/>
    <property type="molecule type" value="Genomic_DNA"/>
</dbReference>
<reference evidence="1 2" key="1">
    <citation type="journal article" date="2018" name="PLoS Genet.">
        <title>Population sequencing reveals clonal diversity and ancestral inbreeding in the grapevine cultivar Chardonnay.</title>
        <authorList>
            <person name="Roach M.J."/>
            <person name="Johnson D.L."/>
            <person name="Bohlmann J."/>
            <person name="van Vuuren H.J."/>
            <person name="Jones S.J."/>
            <person name="Pretorius I.S."/>
            <person name="Schmidt S.A."/>
            <person name="Borneman A.R."/>
        </authorList>
    </citation>
    <scope>NUCLEOTIDE SEQUENCE [LARGE SCALE GENOMIC DNA]</scope>
    <source>
        <strain evidence="2">cv. Chardonnay</strain>
        <tissue evidence="1">Leaf</tissue>
    </source>
</reference>
<dbReference type="AlphaFoldDB" id="A0A438DUI4"/>
<accession>A0A438DUI4</accession>